<keyword evidence="4 6" id="KW-0067">ATP-binding</keyword>
<feature type="compositionally biased region" description="Acidic residues" evidence="8">
    <location>
        <begin position="202"/>
        <end position="219"/>
    </location>
</feature>
<dbReference type="FunFam" id="1.10.1420.10:FF:000005">
    <property type="entry name" value="DNA mismatch repair protein"/>
    <property type="match status" value="1"/>
</dbReference>
<protein>
    <recommendedName>
        <fullName evidence="6">DNA mismatch repair protein</fullName>
    </recommendedName>
</protein>
<dbReference type="STRING" id="3880.G7KST2"/>
<dbReference type="GO" id="GO:0030983">
    <property type="term" value="F:mismatched DNA binding"/>
    <property type="evidence" value="ECO:0007669"/>
    <property type="project" value="UniProtKB-UniRule"/>
</dbReference>
<feature type="compositionally biased region" description="Acidic residues" evidence="8">
    <location>
        <begin position="176"/>
        <end position="192"/>
    </location>
</feature>
<feature type="domain" description="DNA mismatch repair proteins mutS family" evidence="11">
    <location>
        <begin position="1025"/>
        <end position="1217"/>
    </location>
</feature>
<dbReference type="InterPro" id="IPR036678">
    <property type="entry name" value="MutS_con_dom_sf"/>
</dbReference>
<feature type="compositionally biased region" description="Basic and acidic residues" evidence="8">
    <location>
        <begin position="163"/>
        <end position="175"/>
    </location>
</feature>
<keyword evidence="6 7" id="KW-0234">DNA repair</keyword>
<dbReference type="InterPro" id="IPR007861">
    <property type="entry name" value="DNA_mismatch_repair_MutS_clamp"/>
</dbReference>
<dbReference type="Pfam" id="PF01624">
    <property type="entry name" value="MutS_I"/>
    <property type="match status" value="1"/>
</dbReference>
<dbReference type="eggNOG" id="KOG0217">
    <property type="taxonomic scope" value="Eukaryota"/>
</dbReference>
<evidence type="ECO:0000256" key="8">
    <source>
        <dbReference type="SAM" id="MobiDB-lite"/>
    </source>
</evidence>
<dbReference type="AlphaFoldDB" id="G7KST2"/>
<evidence type="ECO:0000313" key="13">
    <source>
        <dbReference type="EMBL" id="RHN49014.1"/>
    </source>
</evidence>
<evidence type="ECO:0000256" key="4">
    <source>
        <dbReference type="ARBA" id="ARBA00022840"/>
    </source>
</evidence>
<dbReference type="GO" id="GO:0005634">
    <property type="term" value="C:nucleus"/>
    <property type="evidence" value="ECO:0000318"/>
    <property type="project" value="GO_Central"/>
</dbReference>
<feature type="compositionally biased region" description="Basic and acidic residues" evidence="8">
    <location>
        <begin position="221"/>
        <end position="232"/>
    </location>
</feature>
<dbReference type="Proteomes" id="UP000002051">
    <property type="component" value="Unassembled WGS sequence"/>
</dbReference>
<dbReference type="Pfam" id="PF05188">
    <property type="entry name" value="MutS_II"/>
    <property type="match status" value="1"/>
</dbReference>
<dbReference type="InterPro" id="IPR045076">
    <property type="entry name" value="MutS"/>
</dbReference>
<dbReference type="NCBIfam" id="NF003810">
    <property type="entry name" value="PRK05399.1"/>
    <property type="match status" value="1"/>
</dbReference>
<dbReference type="SUPFAM" id="SSF53150">
    <property type="entry name" value="DNA repair protein MutS, domain II"/>
    <property type="match status" value="1"/>
</dbReference>
<keyword evidence="2 6" id="KW-0547">Nucleotide-binding</keyword>
<feature type="region of interest" description="Disordered" evidence="8">
    <location>
        <begin position="162"/>
        <end position="254"/>
    </location>
</feature>
<dbReference type="InterPro" id="IPR007860">
    <property type="entry name" value="DNA_mmatch_repair_MutS_con_dom"/>
</dbReference>
<dbReference type="SUPFAM" id="SSF63748">
    <property type="entry name" value="Tudor/PWWP/MBT"/>
    <property type="match status" value="1"/>
</dbReference>
<dbReference type="GO" id="GO:0005524">
    <property type="term" value="F:ATP binding"/>
    <property type="evidence" value="ECO:0007669"/>
    <property type="project" value="UniProtKB-UniRule"/>
</dbReference>
<dbReference type="PANTHER" id="PTHR11361:SF150">
    <property type="entry name" value="DNA MISMATCH REPAIR PROTEIN MSH6"/>
    <property type="match status" value="1"/>
</dbReference>
<evidence type="ECO:0000256" key="2">
    <source>
        <dbReference type="ARBA" id="ARBA00022741"/>
    </source>
</evidence>
<dbReference type="InterPro" id="IPR027417">
    <property type="entry name" value="P-loop_NTPase"/>
</dbReference>
<evidence type="ECO:0000256" key="3">
    <source>
        <dbReference type="ARBA" id="ARBA00022763"/>
    </source>
</evidence>
<dbReference type="EMBL" id="PSQE01000007">
    <property type="protein sequence ID" value="RHN49014.1"/>
    <property type="molecule type" value="Genomic_DNA"/>
</dbReference>
<dbReference type="Gramene" id="rna43793">
    <property type="protein sequence ID" value="RHN49014.1"/>
    <property type="gene ID" value="gene43793"/>
</dbReference>
<dbReference type="SMART" id="SM00533">
    <property type="entry name" value="MUTSd"/>
    <property type="match status" value="1"/>
</dbReference>
<keyword evidence="3 6" id="KW-0227">DNA damage</keyword>
<dbReference type="InterPro" id="IPR007695">
    <property type="entry name" value="DNA_mismatch_repair_MutS-lik_N"/>
</dbReference>
<proteinExistence type="inferred from homology"/>
<reference evidence="12 15" key="2">
    <citation type="journal article" date="2014" name="BMC Genomics">
        <title>An improved genome release (version Mt4.0) for the model legume Medicago truncatula.</title>
        <authorList>
            <person name="Tang H."/>
            <person name="Krishnakumar V."/>
            <person name="Bidwell S."/>
            <person name="Rosen B."/>
            <person name="Chan A."/>
            <person name="Zhou S."/>
            <person name="Gentzbittel L."/>
            <person name="Childs K.L."/>
            <person name="Yandell M."/>
            <person name="Gundlach H."/>
            <person name="Mayer K.F."/>
            <person name="Schwartz D.C."/>
            <person name="Town C.D."/>
        </authorList>
    </citation>
    <scope>GENOME REANNOTATION</scope>
    <source>
        <strain evidence="14 15">cv. Jemalong A17</strain>
    </source>
</reference>
<dbReference type="SMART" id="SM00333">
    <property type="entry name" value="TUDOR"/>
    <property type="match status" value="1"/>
</dbReference>
<feature type="compositionally biased region" description="Low complexity" evidence="8">
    <location>
        <begin position="20"/>
        <end position="66"/>
    </location>
</feature>
<dbReference type="GO" id="GO:0006298">
    <property type="term" value="P:mismatch repair"/>
    <property type="evidence" value="ECO:0007669"/>
    <property type="project" value="InterPro"/>
</dbReference>
<dbReference type="FunFam" id="3.40.1170.10:FF:000002">
    <property type="entry name" value="DNA mismatch repair protein"/>
    <property type="match status" value="1"/>
</dbReference>
<evidence type="ECO:0000259" key="11">
    <source>
        <dbReference type="SMART" id="SM00534"/>
    </source>
</evidence>
<keyword evidence="5 6" id="KW-0238">DNA-binding</keyword>
<dbReference type="Proteomes" id="UP000265566">
    <property type="component" value="Chromosome 7"/>
</dbReference>
<evidence type="ECO:0000256" key="6">
    <source>
        <dbReference type="PIRNR" id="PIRNR037677"/>
    </source>
</evidence>
<dbReference type="Gene3D" id="1.10.1420.10">
    <property type="match status" value="2"/>
</dbReference>
<dbReference type="Gene3D" id="3.40.1170.10">
    <property type="entry name" value="DNA repair protein MutS, domain I"/>
    <property type="match status" value="1"/>
</dbReference>
<dbReference type="SUPFAM" id="SSF48334">
    <property type="entry name" value="DNA repair protein MutS, domain III"/>
    <property type="match status" value="1"/>
</dbReference>
<comment type="similarity">
    <text evidence="1 6 7">Belongs to the DNA mismatch repair MutS family.</text>
</comment>
<accession>A0A0C3WEY1</accession>
<dbReference type="PIRSF" id="PIRSF037677">
    <property type="entry name" value="DNA_mis_repair_Msh6"/>
    <property type="match status" value="1"/>
</dbReference>
<sequence length="1280" mass="143399">MSRRNSNGRSPLVNPQRQITSFFTKSTSPLSPSLSKTLKSNPNNPISKSNPNPSPTLTTPSPLNPNKPHKPRLVIDAPPTISPPPSDSPFIGKRIRVYWPLDEAWYEGTVKSFDTVTSKHRIRYDDDEEESIDLSKEKIEWIQDSSSKKLKRLRRGSSPIRKMVIEVEECPKEEKQEEEDDDDDNDDSEDEDWGKNAVLENVVDDNDDEDMELEEENEVVESAKGKNSNKVEPKKRKLGGGAKMEPMKKSKSGNEVNRVAVKLSPLAPLNNLEVRKTSDGADNVATGDSSERFALREAQKFHFLGKDRRDAKRRRPGDENYDSRTLYLPPDFVRNLSGGQKQWWEFKSKHMDKVLFFKMGKFYELFEMDAHVGAKELELQYMRGEQPHCGFPEKNFTVNVERLARKGYRVLVVEQTETPEQMELRRKESGSKDKVVRREICAVVSKGTLIDGEFMSTNPEAAYLMALTEYCENNPNEMSERTYGVCVVDVATSRVILGQFNDDSECSALCSILSEIRPVEIVKPAKLLSAETERALLKHTRNPLVNELIPNVEFWDADKTLDHLKRIYGHNNDVSAQDGGLDCLPDVLVELVKTDHDSRSALSALGGALYYLKQAFLDEQLLRFAQFELLPCSVFSGLASKPYMVLDAVALENLEIFENSRNGESSGTLYAQLNQCVTAFGKRLLKSWLARPLYHVESIKERQEAVAGLKGVNLPHTLEFRKALSKLPDMERLLARVLSSRDASGRNANKVVLYEDSSKKQLQEFISALRGLELMAQACLSLGVILNNVKSRQLSHLLTPGKGLPDVSMDLNHFKDAFDWVEANNSGRIIPHEGVDKEYDSAGKAVNEIESSLLDHLKEQRKLLGSTSISYVGIGKDTYLLEVPENLSQNIPRDYERRSSKKGFVRYWTPDIKIFLKELSHAESERETLLKSTFQRMIERFCEHHTQWKQLVSATAELDVLINLAIASDYYEGPTCRPSFVGTLCTNEAPYIYAKSLGHPVLRSDTLGKSAFVPNDITIGGPDQASFILLTGPNMGGKSTLLRQVCLAVILAQVGADVPSESFELSPVDRIFVRMGARDNIMAGQSTFLTELSETATMLSSATRNSLVALDELGRGTSTSDGQAIAESVLEHLVRSVQCRGLFSTHYHRLAIDYLKDPKVCLAHMACQVGSGNEGLDEVTFLYRLSAGACPKSYGVNVARLAGLPTSVLQKADAKSREFEATYGKYRTEPNSSNQSWVDEIIVLVQKLNNAANNLSCEEMVSDHSIVKLQREARELLERC</sequence>
<evidence type="ECO:0000256" key="1">
    <source>
        <dbReference type="ARBA" id="ARBA00006271"/>
    </source>
</evidence>
<feature type="region of interest" description="Disordered" evidence="8">
    <location>
        <begin position="1"/>
        <end position="89"/>
    </location>
</feature>
<reference evidence="14" key="3">
    <citation type="submission" date="2015-04" db="UniProtKB">
        <authorList>
            <consortium name="EnsemblPlants"/>
        </authorList>
    </citation>
    <scope>IDENTIFICATION</scope>
    <source>
        <strain evidence="14">cv. Jemalong A17</strain>
    </source>
</reference>
<evidence type="ECO:0000313" key="15">
    <source>
        <dbReference type="Proteomes" id="UP000002051"/>
    </source>
</evidence>
<comment type="function">
    <text evidence="6 7">Component of the post-replicative DNA mismatch repair system (MMR).</text>
</comment>
<dbReference type="Pfam" id="PF00488">
    <property type="entry name" value="MutS_V"/>
    <property type="match status" value="1"/>
</dbReference>
<dbReference type="OrthoDB" id="10252754at2759"/>
<feature type="compositionally biased region" description="Polar residues" evidence="8">
    <location>
        <begin position="1"/>
        <end position="19"/>
    </location>
</feature>
<dbReference type="InterPro" id="IPR017261">
    <property type="entry name" value="DNA_mismatch_repair_MutS/MSH"/>
</dbReference>
<reference evidence="13" key="4">
    <citation type="journal article" date="2018" name="Nat. Plants">
        <title>Whole-genome landscape of Medicago truncatula symbiotic genes.</title>
        <authorList>
            <person name="Pecrix Y."/>
            <person name="Gamas P."/>
            <person name="Carrere S."/>
        </authorList>
    </citation>
    <scope>NUCLEOTIDE SEQUENCE</scope>
    <source>
        <tissue evidence="13">Leaves</tissue>
    </source>
</reference>
<dbReference type="Gene3D" id="3.40.50.300">
    <property type="entry name" value="P-loop containing nucleotide triphosphate hydrolases"/>
    <property type="match status" value="1"/>
</dbReference>
<evidence type="ECO:0000259" key="10">
    <source>
        <dbReference type="SMART" id="SM00533"/>
    </source>
</evidence>
<feature type="domain" description="Tudor" evidence="9">
    <location>
        <begin position="87"/>
        <end position="145"/>
    </location>
</feature>
<name>G7KST2_MEDTR</name>
<dbReference type="InterPro" id="IPR002999">
    <property type="entry name" value="Tudor"/>
</dbReference>
<dbReference type="PANTHER" id="PTHR11361">
    <property type="entry name" value="DNA MISMATCH REPAIR PROTEIN MUTS FAMILY MEMBER"/>
    <property type="match status" value="1"/>
</dbReference>
<dbReference type="CDD" id="cd20404">
    <property type="entry name" value="Tudor_Agenet_AtEML-like"/>
    <property type="match status" value="1"/>
</dbReference>
<reference evidence="12 15" key="1">
    <citation type="journal article" date="2011" name="Nature">
        <title>The Medicago genome provides insight into the evolution of rhizobial symbioses.</title>
        <authorList>
            <person name="Young N.D."/>
            <person name="Debelle F."/>
            <person name="Oldroyd G.E."/>
            <person name="Geurts R."/>
            <person name="Cannon S.B."/>
            <person name="Udvardi M.K."/>
            <person name="Benedito V.A."/>
            <person name="Mayer K.F."/>
            <person name="Gouzy J."/>
            <person name="Schoof H."/>
            <person name="Van de Peer Y."/>
            <person name="Proost S."/>
            <person name="Cook D.R."/>
            <person name="Meyers B.C."/>
            <person name="Spannagl M."/>
            <person name="Cheung F."/>
            <person name="De Mita S."/>
            <person name="Krishnakumar V."/>
            <person name="Gundlach H."/>
            <person name="Zhou S."/>
            <person name="Mudge J."/>
            <person name="Bharti A.K."/>
            <person name="Murray J.D."/>
            <person name="Naoumkina M.A."/>
            <person name="Rosen B."/>
            <person name="Silverstein K.A."/>
            <person name="Tang H."/>
            <person name="Rombauts S."/>
            <person name="Zhao P.X."/>
            <person name="Zhou P."/>
            <person name="Barbe V."/>
            <person name="Bardou P."/>
            <person name="Bechner M."/>
            <person name="Bellec A."/>
            <person name="Berger A."/>
            <person name="Berges H."/>
            <person name="Bidwell S."/>
            <person name="Bisseling T."/>
            <person name="Choisne N."/>
            <person name="Couloux A."/>
            <person name="Denny R."/>
            <person name="Deshpande S."/>
            <person name="Dai X."/>
            <person name="Doyle J.J."/>
            <person name="Dudez A.M."/>
            <person name="Farmer A.D."/>
            <person name="Fouteau S."/>
            <person name="Franken C."/>
            <person name="Gibelin C."/>
            <person name="Gish J."/>
            <person name="Goldstein S."/>
            <person name="Gonzalez A.J."/>
            <person name="Green P.J."/>
            <person name="Hallab A."/>
            <person name="Hartog M."/>
            <person name="Hua A."/>
            <person name="Humphray S.J."/>
            <person name="Jeong D.H."/>
            <person name="Jing Y."/>
            <person name="Jocker A."/>
            <person name="Kenton S.M."/>
            <person name="Kim D.J."/>
            <person name="Klee K."/>
            <person name="Lai H."/>
            <person name="Lang C."/>
            <person name="Lin S."/>
            <person name="Macmil S.L."/>
            <person name="Magdelenat G."/>
            <person name="Matthews L."/>
            <person name="McCorrison J."/>
            <person name="Monaghan E.L."/>
            <person name="Mun J.H."/>
            <person name="Najar F.Z."/>
            <person name="Nicholson C."/>
            <person name="Noirot C."/>
            <person name="O'Bleness M."/>
            <person name="Paule C.R."/>
            <person name="Poulain J."/>
            <person name="Prion F."/>
            <person name="Qin B."/>
            <person name="Qu C."/>
            <person name="Retzel E.F."/>
            <person name="Riddle C."/>
            <person name="Sallet E."/>
            <person name="Samain S."/>
            <person name="Samson N."/>
            <person name="Sanders I."/>
            <person name="Saurat O."/>
            <person name="Scarpelli C."/>
            <person name="Schiex T."/>
            <person name="Segurens B."/>
            <person name="Severin A.J."/>
            <person name="Sherrier D.J."/>
            <person name="Shi R."/>
            <person name="Sims S."/>
            <person name="Singer S.R."/>
            <person name="Sinharoy S."/>
            <person name="Sterck L."/>
            <person name="Viollet A."/>
            <person name="Wang B.B."/>
            <person name="Wang K."/>
            <person name="Wang M."/>
            <person name="Wang X."/>
            <person name="Warfsmann J."/>
            <person name="Weissenbach J."/>
            <person name="White D.D."/>
            <person name="White J.D."/>
            <person name="Wiley G.B."/>
            <person name="Wincker P."/>
            <person name="Xing Y."/>
            <person name="Yang L."/>
            <person name="Yao Z."/>
            <person name="Ying F."/>
            <person name="Zhai J."/>
            <person name="Zhou L."/>
            <person name="Zuber A."/>
            <person name="Denarie J."/>
            <person name="Dixon R.A."/>
            <person name="May G.D."/>
            <person name="Schwartz D.C."/>
            <person name="Rogers J."/>
            <person name="Quetier F."/>
            <person name="Town C.D."/>
            <person name="Roe B.A."/>
        </authorList>
    </citation>
    <scope>NUCLEOTIDE SEQUENCE [LARGE SCALE GENOMIC DNA]</scope>
    <source>
        <strain evidence="12">A17</strain>
        <strain evidence="14 15">cv. Jemalong A17</strain>
    </source>
</reference>
<dbReference type="SUPFAM" id="SSF55271">
    <property type="entry name" value="DNA repair protein MutS, domain I"/>
    <property type="match status" value="1"/>
</dbReference>
<evidence type="ECO:0000256" key="7">
    <source>
        <dbReference type="RuleBase" id="RU003756"/>
    </source>
</evidence>
<dbReference type="InterPro" id="IPR016151">
    <property type="entry name" value="DNA_mismatch_repair_MutS_N"/>
</dbReference>
<dbReference type="Pfam" id="PF05192">
    <property type="entry name" value="MutS_III"/>
    <property type="match status" value="1"/>
</dbReference>
<dbReference type="Gene3D" id="2.30.30.140">
    <property type="match status" value="1"/>
</dbReference>
<dbReference type="SMART" id="SM00534">
    <property type="entry name" value="MUTSac"/>
    <property type="match status" value="1"/>
</dbReference>
<evidence type="ECO:0000313" key="12">
    <source>
        <dbReference type="EMBL" id="AES82183.2"/>
    </source>
</evidence>
<dbReference type="GO" id="GO:0003690">
    <property type="term" value="F:double-stranded DNA binding"/>
    <property type="evidence" value="ECO:0000318"/>
    <property type="project" value="GO_Central"/>
</dbReference>
<organism evidence="12 15">
    <name type="scientific">Medicago truncatula</name>
    <name type="common">Barrel medic</name>
    <name type="synonym">Medicago tribuloides</name>
    <dbReference type="NCBI Taxonomy" id="3880"/>
    <lineage>
        <taxon>Eukaryota</taxon>
        <taxon>Viridiplantae</taxon>
        <taxon>Streptophyta</taxon>
        <taxon>Embryophyta</taxon>
        <taxon>Tracheophyta</taxon>
        <taxon>Spermatophyta</taxon>
        <taxon>Magnoliopsida</taxon>
        <taxon>eudicotyledons</taxon>
        <taxon>Gunneridae</taxon>
        <taxon>Pentapetalae</taxon>
        <taxon>rosids</taxon>
        <taxon>fabids</taxon>
        <taxon>Fabales</taxon>
        <taxon>Fabaceae</taxon>
        <taxon>Papilionoideae</taxon>
        <taxon>50 kb inversion clade</taxon>
        <taxon>NPAAA clade</taxon>
        <taxon>Hologalegina</taxon>
        <taxon>IRL clade</taxon>
        <taxon>Trifolieae</taxon>
        <taxon>Medicago</taxon>
    </lineage>
</organism>
<dbReference type="KEGG" id="mtr:11432526"/>
<dbReference type="PaxDb" id="3880-AES82183"/>
<feature type="domain" description="DNA mismatch repair protein MutS core" evidence="10">
    <location>
        <begin position="664"/>
        <end position="1005"/>
    </location>
</feature>
<dbReference type="SUPFAM" id="SSF52540">
    <property type="entry name" value="P-loop containing nucleoside triphosphate hydrolases"/>
    <property type="match status" value="1"/>
</dbReference>
<dbReference type="FunFam" id="3.40.50.300:FF:001885">
    <property type="entry name" value="DNA mismatch repair protein"/>
    <property type="match status" value="1"/>
</dbReference>
<dbReference type="InterPro" id="IPR000432">
    <property type="entry name" value="DNA_mismatch_repair_MutS_C"/>
</dbReference>
<evidence type="ECO:0000259" key="9">
    <source>
        <dbReference type="SMART" id="SM00333"/>
    </source>
</evidence>
<dbReference type="HOGENOM" id="CLU_002472_1_1_1"/>
<dbReference type="InterPro" id="IPR007696">
    <property type="entry name" value="DNA_mismatch_repair_MutS_core"/>
</dbReference>
<dbReference type="InterPro" id="IPR036187">
    <property type="entry name" value="DNA_mismatch_repair_MutS_sf"/>
</dbReference>
<dbReference type="Gene3D" id="3.30.420.110">
    <property type="entry name" value="MutS, connector domain"/>
    <property type="match status" value="1"/>
</dbReference>
<keyword evidence="15" id="KW-1185">Reference proteome</keyword>
<dbReference type="EnsemblPlants" id="AES82183">
    <property type="protein sequence ID" value="AES82183"/>
    <property type="gene ID" value="MTR_7g109470"/>
</dbReference>
<dbReference type="EMBL" id="CM001223">
    <property type="protein sequence ID" value="AES82183.2"/>
    <property type="molecule type" value="Genomic_DNA"/>
</dbReference>
<evidence type="ECO:0000256" key="5">
    <source>
        <dbReference type="ARBA" id="ARBA00023125"/>
    </source>
</evidence>
<dbReference type="Pfam" id="PF05190">
    <property type="entry name" value="MutS_IV"/>
    <property type="match status" value="1"/>
</dbReference>
<accession>G7KST2</accession>
<gene>
    <name evidence="14" type="primary">11432526</name>
    <name evidence="12" type="ordered locus">MTR_7g109470</name>
    <name evidence="13" type="ORF">MtrunA17_Chr7g0269931</name>
</gene>
<evidence type="ECO:0000313" key="14">
    <source>
        <dbReference type="EnsemblPlants" id="AES82183"/>
    </source>
</evidence>
<dbReference type="GO" id="GO:0140664">
    <property type="term" value="F:ATP-dependent DNA damage sensor activity"/>
    <property type="evidence" value="ECO:0007669"/>
    <property type="project" value="InterPro"/>
</dbReference>